<comment type="caution">
    <text evidence="2">The sequence shown here is derived from an EMBL/GenBank/DDBJ whole genome shotgun (WGS) entry which is preliminary data.</text>
</comment>
<feature type="signal peptide" evidence="1">
    <location>
        <begin position="1"/>
        <end position="25"/>
    </location>
</feature>
<keyword evidence="3" id="KW-1185">Reference proteome</keyword>
<evidence type="ECO:0008006" key="4">
    <source>
        <dbReference type="Google" id="ProtNLM"/>
    </source>
</evidence>
<dbReference type="EMBL" id="JBHTBR010000004">
    <property type="protein sequence ID" value="MFC7291415.1"/>
    <property type="molecule type" value="Genomic_DNA"/>
</dbReference>
<sequence length="180" mass="19875">MKNIFKTTCVTIGVLTCSYMSPAWADAKEDANFIASKLASDDVIAVQLEAIRGILTPTLQVQLEQSGIRLSPSSLRIFTDLFVEEFSVVFINEYRKITEQTYIEHLSASELADFRAFLESDSGKVYAEKQADILTSLTKAGELVGMKAGLEAAPRIQKRLDSNEDLGFSKSELEALRGLN</sequence>
<proteinExistence type="predicted"/>
<feature type="chain" id="PRO_5046125340" description="DUF2059 domain-containing protein" evidence="1">
    <location>
        <begin position="26"/>
        <end position="180"/>
    </location>
</feature>
<keyword evidence="1" id="KW-0732">Signal</keyword>
<dbReference type="RefSeq" id="WP_382166644.1">
    <property type="nucleotide sequence ID" value="NZ_JBHTBR010000004.1"/>
</dbReference>
<protein>
    <recommendedName>
        <fullName evidence="4">DUF2059 domain-containing protein</fullName>
    </recommendedName>
</protein>
<gene>
    <name evidence="2" type="ORF">ACFQS8_07300</name>
</gene>
<accession>A0ABW2IJV2</accession>
<name>A0ABW2IJV2_9PROT</name>
<evidence type="ECO:0000313" key="3">
    <source>
        <dbReference type="Proteomes" id="UP001596492"/>
    </source>
</evidence>
<reference evidence="3" key="1">
    <citation type="journal article" date="2019" name="Int. J. Syst. Evol. Microbiol.">
        <title>The Global Catalogue of Microorganisms (GCM) 10K type strain sequencing project: providing services to taxonomists for standard genome sequencing and annotation.</title>
        <authorList>
            <consortium name="The Broad Institute Genomics Platform"/>
            <consortium name="The Broad Institute Genome Sequencing Center for Infectious Disease"/>
            <person name="Wu L."/>
            <person name="Ma J."/>
        </authorList>
    </citation>
    <scope>NUCLEOTIDE SEQUENCE [LARGE SCALE GENOMIC DNA]</scope>
    <source>
        <strain evidence="3">CCUG 51308</strain>
    </source>
</reference>
<evidence type="ECO:0000313" key="2">
    <source>
        <dbReference type="EMBL" id="MFC7291415.1"/>
    </source>
</evidence>
<organism evidence="2 3">
    <name type="scientific">Hirschia litorea</name>
    <dbReference type="NCBI Taxonomy" id="1199156"/>
    <lineage>
        <taxon>Bacteria</taxon>
        <taxon>Pseudomonadati</taxon>
        <taxon>Pseudomonadota</taxon>
        <taxon>Alphaproteobacteria</taxon>
        <taxon>Hyphomonadales</taxon>
        <taxon>Hyphomonadaceae</taxon>
        <taxon>Hirschia</taxon>
    </lineage>
</organism>
<dbReference type="Proteomes" id="UP001596492">
    <property type="component" value="Unassembled WGS sequence"/>
</dbReference>
<evidence type="ECO:0000256" key="1">
    <source>
        <dbReference type="SAM" id="SignalP"/>
    </source>
</evidence>